<keyword evidence="1" id="KW-1185">Reference proteome</keyword>
<dbReference type="WBParaSite" id="ACRNAN_Path_187.g667.t1">
    <property type="protein sequence ID" value="ACRNAN_Path_187.g667.t1"/>
    <property type="gene ID" value="ACRNAN_Path_187.g667"/>
</dbReference>
<evidence type="ECO:0000313" key="2">
    <source>
        <dbReference type="WBParaSite" id="ACRNAN_Path_187.g667.t1"/>
    </source>
</evidence>
<sequence>MNYPKQLLPEFFVDILQFLKREDINEFRLVNFWWNTVIINNRSALPLGIITVALNEFEEVHISKEEEIPHQQNNHKRKSNGGKKLTIQVHADRAHHFLKNNFIQKLYLFFEVHTSLKSTIAILQTLVNQNKKPLKIGTFKPFISLTRREISQLSTLEVILKDYIRAEKIILPFGTRRIIKEPALLPMTFMPKEVLITFTYFLSNVMTSRDVVNFIRFHNSKNGIFINNYDKQPGNFHQVFYEYFNDEEEMIPSFKIEFLNNPNHMLEAIESYMNSIKNVCKKTYREHMSGWTYNEIIYTIKGKERILKCSVSYYNYKHGGSASGGAIYEIIHL</sequence>
<dbReference type="Proteomes" id="UP000887540">
    <property type="component" value="Unplaced"/>
</dbReference>
<organism evidence="1 2">
    <name type="scientific">Acrobeloides nanus</name>
    <dbReference type="NCBI Taxonomy" id="290746"/>
    <lineage>
        <taxon>Eukaryota</taxon>
        <taxon>Metazoa</taxon>
        <taxon>Ecdysozoa</taxon>
        <taxon>Nematoda</taxon>
        <taxon>Chromadorea</taxon>
        <taxon>Rhabditida</taxon>
        <taxon>Tylenchina</taxon>
        <taxon>Cephalobomorpha</taxon>
        <taxon>Cephaloboidea</taxon>
        <taxon>Cephalobidae</taxon>
        <taxon>Acrobeloides</taxon>
    </lineage>
</organism>
<dbReference type="AlphaFoldDB" id="A0A914C372"/>
<name>A0A914C372_9BILA</name>
<protein>
    <submittedName>
        <fullName evidence="2">F-box domain-containing protein</fullName>
    </submittedName>
</protein>
<reference evidence="2" key="1">
    <citation type="submission" date="2022-11" db="UniProtKB">
        <authorList>
            <consortium name="WormBaseParasite"/>
        </authorList>
    </citation>
    <scope>IDENTIFICATION</scope>
</reference>
<accession>A0A914C372</accession>
<evidence type="ECO:0000313" key="1">
    <source>
        <dbReference type="Proteomes" id="UP000887540"/>
    </source>
</evidence>
<proteinExistence type="predicted"/>